<protein>
    <submittedName>
        <fullName evidence="1">Uncharacterized protein</fullName>
    </submittedName>
</protein>
<accession>A0A1J4KZ46</accession>
<keyword evidence="2" id="KW-1185">Reference proteome</keyword>
<comment type="caution">
    <text evidence="1">The sequence shown here is derived from an EMBL/GenBank/DDBJ whole genome shotgun (WGS) entry which is preliminary data.</text>
</comment>
<dbReference type="RefSeq" id="XP_068369272.1">
    <property type="nucleotide sequence ID" value="XM_068497267.1"/>
</dbReference>
<organism evidence="1 2">
    <name type="scientific">Tritrichomonas foetus</name>
    <dbReference type="NCBI Taxonomy" id="1144522"/>
    <lineage>
        <taxon>Eukaryota</taxon>
        <taxon>Metamonada</taxon>
        <taxon>Parabasalia</taxon>
        <taxon>Tritrichomonadida</taxon>
        <taxon>Tritrichomonadidae</taxon>
        <taxon>Tritrichomonas</taxon>
    </lineage>
</organism>
<evidence type="ECO:0000313" key="1">
    <source>
        <dbReference type="EMBL" id="OHT16136.1"/>
    </source>
</evidence>
<sequence>MKRNTTGSISQQQAPSVISQQLEAISHPFGVLANEVFNKFPTKPAPGKKEKDEEKNKIAYEGIIYEYLDRPIVSEGEIRKVIQNAAFVAAAQPESSFAELVGILPSIKIDSKEKPEPAKKVTVLTYLTTIDWENTYHRATFQYLVDSIISYFLNRLLLVAEDLGGDQAKVIFKQVIDIWYPNSPHPAFYERLRLINWKYWSHIIYVLSCKCPQDVASQLIKRMPAQKDSDIAIQVYLNLFQSVYIGNESELNYNSLPEKFKDLESIAKRSSTNGPIHAPAMIFFTNLMGYLLVAYPPYRELQFIFDLSEIAKNYTTEKNYIGPAYSLRALLYRFTKHKKMKLNLEEYSKKYIEKRYIEQLAPYHLESFISFIRGHSYAAKCQLEVSQENYRWRFPSKETDTMKYMFKYVISNPGMYKEAQPQLADFLTQYASNDFTNFVSNDLPSVIKPDFASQNQHALFLMTHHVLSPKSRFREFSNGGNDESSLNRFKHTINNLVQDLLTQSVNKIKGGDVSVFGVQSFVDTLNLHKIAGSENDDSTSQTKLENCLHSLCDTSAALHLDIPRPKMIMSSEKRKWTKYMVKTFEDLIFETISNHSALKIAKNEIYEVDKLIMSLSILPFLIYDESTIRKLVSLIFSPNQHVGSISLRVLQAFIHIDSKWLNTIITSIATASPPTQEYLYLQLQALNCIIQSALFIHADIYDETLQLVFQTILLSLCSNEYTIRAFALDISSNLSKLCGKKEPDFTTFMENNQITIEQQVQKLAISIGSFNIENDLSDCGTISFDTIARSAVDCLYFFALQAIANTFVHSSIKSSIEKAKTYLCNAIAGIGRTHKIFRVNLYIMLAGVADASLKDFLKQNNESIQQTLQSMEKSKLLAYCAYYTAIHPSIGTDIVSGIISSDPFSMNVVSFVIRMYINDEPSTIDFVKRAAIFLLETYKRLKIAEPTIIFKANNAALADDNILYSMNNFLIALHSVYAKKFSENATNPQGPYARKKRILFEADAKSTEAQDVMFTFLMNMSCLTDDPRLDDCRRLSRETLDTYIKTYRIPNDLFNLMCKHLVHIGTFSFTSVELILSNYFLDIIPLYLEKAPTEHLFFKAIASQYEDIQMAATFLKNWSGNALQKMSNAEQQFSMTTFSNTGRLIALAFLKLASIDTNERKDGFRVLFNVILGSILIHDPHAHIGPLIQKLIRLRALVAAQHPQLSENLLTQISILSRKELAFCSEQFIITAFELLKVHRDNMVFLSCIVPWIDGLILNRSENGIVVGCEKEFTCLSTFKFFQMFIECVITVPLNRAHVQMIDQILQQPSEEKTSTLDFFIMSMYRLQQISESNAEKCIAVLAYCLAKKQKKVINLISQYLTFKSWFYHQIQLSRIDLAFDMDKFMDTIKSAEESEASNTNSKSRSTIDADDDDMTINLYETVVKFSIRVFLAFLSENKNSVSRVVHILLLFCLVNYESFDRTTDLLLKQICGEQKSDVPMLLHSFSSALITEQNGNVSTNAQNLADDINHLAKLTNATIPVVAVSVQYIYSMSAETQKLFCREAFKWAIGCGELQLASRAAKLYLMFMNEADEEIITAIIRAIYTTTQIVSERSDPSYRSSQNFISAIVEQKAPNYQLAIDYLTLLFQILDKSQKFLYEPSVSSLYVAVSCLQFRESIQMALVSAAIQLILNSLENEQFAESIVKSDFCTNLLRPLLEMAHTVQSLGMAFKLMNFLTIKYPSVLVDQRDSPLLILSVIPYAYMNQHDPQVKQLMKSLSEFTVDSQLATEIQKPLSGSADDFCKPLMARILRIPIQEEDYSRVIKFYSSISSCNKNMFAPVVSICTTIISSPSFKHSIDLFAEIGFIAIHDNDTSRNAIVLDFLSNLNNRGGIVKAPQISKLMKKKLPEIKLRTPIDVTSWAPTEDADPFAHVRDYPPLSIIDLDYIGCSFQKPISVAVQQVKVEPFSTWTAAMFRAEAFTVQCDNQMIETITVSDEGQQIFDTFERALKGEFEDDPDNLATDGSGIKSALKSKKSKAKLILLDSPNSSPAEKVQTNVVTVSTVSAPEPAGIQIAFLSTSEFTPSNEEIDKLGAELLEGIDVPSFFPTELK</sequence>
<dbReference type="EMBL" id="MLAK01000145">
    <property type="protein sequence ID" value="OHT16136.1"/>
    <property type="molecule type" value="Genomic_DNA"/>
</dbReference>
<evidence type="ECO:0000313" key="2">
    <source>
        <dbReference type="Proteomes" id="UP000179807"/>
    </source>
</evidence>
<dbReference type="VEuPathDB" id="TrichDB:TRFO_13466"/>
<proteinExistence type="predicted"/>
<gene>
    <name evidence="1" type="ORF">TRFO_13466</name>
</gene>
<dbReference type="Proteomes" id="UP000179807">
    <property type="component" value="Unassembled WGS sequence"/>
</dbReference>
<dbReference type="OrthoDB" id="10631694at2759"/>
<dbReference type="GeneID" id="94831971"/>
<reference evidence="1" key="1">
    <citation type="submission" date="2016-10" db="EMBL/GenBank/DDBJ databases">
        <authorList>
            <person name="Benchimol M."/>
            <person name="Almeida L.G."/>
            <person name="Vasconcelos A.T."/>
            <person name="Perreira-Neves A."/>
            <person name="Rosa I.A."/>
            <person name="Tasca T."/>
            <person name="Bogo M.R."/>
            <person name="de Souza W."/>
        </authorList>
    </citation>
    <scope>NUCLEOTIDE SEQUENCE [LARGE SCALE GENOMIC DNA]</scope>
    <source>
        <strain evidence="1">K</strain>
    </source>
</reference>
<name>A0A1J4KZ46_9EUKA</name>